<organism evidence="10 11">
    <name type="scientific">Paralvinella palmiformis</name>
    <dbReference type="NCBI Taxonomy" id="53620"/>
    <lineage>
        <taxon>Eukaryota</taxon>
        <taxon>Metazoa</taxon>
        <taxon>Spiralia</taxon>
        <taxon>Lophotrochozoa</taxon>
        <taxon>Annelida</taxon>
        <taxon>Polychaeta</taxon>
        <taxon>Sedentaria</taxon>
        <taxon>Canalipalpata</taxon>
        <taxon>Terebellida</taxon>
        <taxon>Terebelliformia</taxon>
        <taxon>Alvinellidae</taxon>
        <taxon>Paralvinella</taxon>
    </lineage>
</organism>
<evidence type="ECO:0000313" key="11">
    <source>
        <dbReference type="Proteomes" id="UP001208570"/>
    </source>
</evidence>
<dbReference type="InterPro" id="IPR006073">
    <property type="entry name" value="GTP-bd"/>
</dbReference>
<feature type="compositionally biased region" description="Acidic residues" evidence="8">
    <location>
        <begin position="543"/>
        <end position="568"/>
    </location>
</feature>
<sequence>MVKTKGKGTSRIKKREGINKSNHSMNPDRIKGSGGNNMRDKATIKRLQMYRNFKPKRDSRGKIIRAAPFQNKLPAGTVARVEPNRRWFGNTRVITQNALQTFQEEMGKVMKDPYRVVMRQTKLPISLLNETSKQARVHILDTESFRTTFGRKAHRKRPNIKSADMEELLTHVSESSTGYVETKDIDLEREAPSEKPEAMDLIFRAGQSRRIWNELYKVIDSSDVVIQVLDARDPLGTRCKHVEDYIKREKSHKQLFSVLNKCDLAPTWVTQKWVAILSAEYPTMAFHASITNPFGKGALINLLRQFGKLHQDKKQISVGFIGYPNVGKSSIINTLRSKKVCNVAPIAGETKVWQYVTLMRRIFLIDCPGVVYPSGDTETEIVLKGVVRVENIRNPEFHIPTVLERVKKEYIARTYKVGEWQDADDFLEKVAYKCGRLLKGGQPDISTMARMILNDWQRGKLPYFVLPPGTEAPTNKPPDGADIEDAVSLTESQKNVDQPDQQTAVKSNKKKVTLPKVKQDLRQLKVEPEFLEEDIKPLNLGVEGEEDEFDEDGDNAEEGHEEEEEEECEPQKVEDVAEDGECLDDEDNEAGDIADEDGTDEEEDSEVVISQEDKKEDEEEDAELDVDDYSDEEGGSASTPQSEQSKEDADIKQNARHIKRTSSKQKKNKRPSTVPKQEIQMSVYVENTRTSSPGFIQHCKDKAKTATMKYKKLISKVKGPNLGGVFQVIGDTWTGALNKPSNTPSGFTEYSIAESPEVTCVEVTPPVSKKSEPKISKKRKYKEEDEAVPEKKLTGREKRKLYRQNKVKKIGQHFYETANVKNRSYRKN</sequence>
<dbReference type="InterPro" id="IPR012971">
    <property type="entry name" value="NOG2_N_dom"/>
</dbReference>
<dbReference type="GO" id="GO:0005730">
    <property type="term" value="C:nucleolus"/>
    <property type="evidence" value="ECO:0007669"/>
    <property type="project" value="UniProtKB-SubCell"/>
</dbReference>
<keyword evidence="4 7" id="KW-0539">Nucleus</keyword>
<comment type="function">
    <text evidence="5">GTPase that associates with pre-60S ribosomal subunits in the nucleolus and is required for their nuclear export and maturation. May promote cell proliferation possibly by increasing p53/TP53 protein levels, and consequently those of its downstream product CDKN1A/p21, and decreasing RPL23A protein levels.</text>
</comment>
<dbReference type="EMBL" id="JAODUP010000800">
    <property type="protein sequence ID" value="KAK2143917.1"/>
    <property type="molecule type" value="Genomic_DNA"/>
</dbReference>
<dbReference type="Gene3D" id="1.10.1580.10">
    <property type="match status" value="1"/>
</dbReference>
<dbReference type="FunFam" id="3.40.50.300:FF:000559">
    <property type="entry name" value="Nuclear/nucleolar GTPase 2"/>
    <property type="match status" value="1"/>
</dbReference>
<dbReference type="PANTHER" id="PTHR11089">
    <property type="entry name" value="GTP-BINDING PROTEIN-RELATED"/>
    <property type="match status" value="1"/>
</dbReference>
<feature type="compositionally biased region" description="Basic residues" evidence="8">
    <location>
        <begin position="1"/>
        <end position="14"/>
    </location>
</feature>
<protein>
    <recommendedName>
        <fullName evidence="7">Nucleolar GTP-binding protein 2</fullName>
    </recommendedName>
</protein>
<comment type="subcellular location">
    <subcellularLocation>
        <location evidence="1 7">Nucleus</location>
        <location evidence="1 7">Nucleolus</location>
    </subcellularLocation>
</comment>
<dbReference type="Proteomes" id="UP001208570">
    <property type="component" value="Unassembled WGS sequence"/>
</dbReference>
<feature type="region of interest" description="Disordered" evidence="8">
    <location>
        <begin position="536"/>
        <end position="682"/>
    </location>
</feature>
<dbReference type="InterPro" id="IPR027417">
    <property type="entry name" value="P-loop_NTPase"/>
</dbReference>
<evidence type="ECO:0000256" key="3">
    <source>
        <dbReference type="ARBA" id="ARBA00023134"/>
    </source>
</evidence>
<dbReference type="InterPro" id="IPR050755">
    <property type="entry name" value="TRAFAC_YlqF/YawG_RiboMat"/>
</dbReference>
<feature type="region of interest" description="Disordered" evidence="8">
    <location>
        <begin position="767"/>
        <end position="799"/>
    </location>
</feature>
<dbReference type="AlphaFoldDB" id="A0AAD9MSA0"/>
<proteinExistence type="inferred from homology"/>
<keyword evidence="2 7" id="KW-0547">Nucleotide-binding</keyword>
<dbReference type="PRINTS" id="PR00326">
    <property type="entry name" value="GTP1OBG"/>
</dbReference>
<keyword evidence="3 7" id="KW-0342">GTP-binding</keyword>
<dbReference type="SUPFAM" id="SSF52540">
    <property type="entry name" value="P-loop containing nucleoside triphosphate hydrolases"/>
    <property type="match status" value="1"/>
</dbReference>
<feature type="compositionally biased region" description="Basic residues" evidence="8">
    <location>
        <begin position="654"/>
        <end position="670"/>
    </location>
</feature>
<feature type="domain" description="CP-type G" evidence="9">
    <location>
        <begin position="212"/>
        <end position="373"/>
    </location>
</feature>
<comment type="caution">
    <text evidence="10">The sequence shown here is derived from an EMBL/GenBank/DDBJ whole genome shotgun (WGS) entry which is preliminary data.</text>
</comment>
<dbReference type="GO" id="GO:0005525">
    <property type="term" value="F:GTP binding"/>
    <property type="evidence" value="ECO:0007669"/>
    <property type="project" value="UniProtKB-KW"/>
</dbReference>
<name>A0AAD9MSA0_9ANNE</name>
<evidence type="ECO:0000256" key="2">
    <source>
        <dbReference type="ARBA" id="ARBA00022741"/>
    </source>
</evidence>
<dbReference type="InterPro" id="IPR024929">
    <property type="entry name" value="GNL2_CP_dom"/>
</dbReference>
<dbReference type="FunFam" id="1.10.1580.10:FF:000001">
    <property type="entry name" value="Nucleolar GTP-binding protein 2"/>
    <property type="match status" value="1"/>
</dbReference>
<keyword evidence="11" id="KW-1185">Reference proteome</keyword>
<feature type="region of interest" description="Disordered" evidence="8">
    <location>
        <begin position="490"/>
        <end position="510"/>
    </location>
</feature>
<evidence type="ECO:0000256" key="5">
    <source>
        <dbReference type="ARBA" id="ARBA00054763"/>
    </source>
</evidence>
<dbReference type="Gene3D" id="3.40.50.300">
    <property type="entry name" value="P-loop containing nucleotide triphosphate hydrolases"/>
    <property type="match status" value="1"/>
</dbReference>
<feature type="compositionally biased region" description="Acidic residues" evidence="8">
    <location>
        <begin position="576"/>
        <end position="606"/>
    </location>
</feature>
<dbReference type="Pfam" id="PF01926">
    <property type="entry name" value="MMR_HSR1"/>
    <property type="match status" value="1"/>
</dbReference>
<feature type="compositionally biased region" description="Basic and acidic residues" evidence="8">
    <location>
        <begin position="644"/>
        <end position="653"/>
    </location>
</feature>
<feature type="compositionally biased region" description="Polar residues" evidence="8">
    <location>
        <begin position="490"/>
        <end position="506"/>
    </location>
</feature>
<comment type="subunit">
    <text evidence="6">Interacts with LYAR and RPL23A. Interacts with the nuclear importin-beta receptor and, at a lower extent, with importin-alpha.</text>
</comment>
<dbReference type="PROSITE" id="PS51721">
    <property type="entry name" value="G_CP"/>
    <property type="match status" value="1"/>
</dbReference>
<evidence type="ECO:0000256" key="1">
    <source>
        <dbReference type="ARBA" id="ARBA00004604"/>
    </source>
</evidence>
<evidence type="ECO:0000313" key="10">
    <source>
        <dbReference type="EMBL" id="KAK2143917.1"/>
    </source>
</evidence>
<reference evidence="10" key="1">
    <citation type="journal article" date="2023" name="Mol. Biol. Evol.">
        <title>Third-Generation Sequencing Reveals the Adaptive Role of the Epigenome in Three Deep-Sea Polychaetes.</title>
        <authorList>
            <person name="Perez M."/>
            <person name="Aroh O."/>
            <person name="Sun Y."/>
            <person name="Lan Y."/>
            <person name="Juniper S.K."/>
            <person name="Young C.R."/>
            <person name="Angers B."/>
            <person name="Qian P.Y."/>
        </authorList>
    </citation>
    <scope>NUCLEOTIDE SEQUENCE</scope>
    <source>
        <strain evidence="10">P08H-3</strain>
    </source>
</reference>
<evidence type="ECO:0000259" key="9">
    <source>
        <dbReference type="PROSITE" id="PS51721"/>
    </source>
</evidence>
<dbReference type="PANTHER" id="PTHR11089:SF9">
    <property type="entry name" value="NUCLEOLAR GTP-BINDING PROTEIN 2"/>
    <property type="match status" value="1"/>
</dbReference>
<comment type="similarity">
    <text evidence="7">Belongs to the TRAFAC class YlqF/YawG GTPase family. NOG2 subfamily.</text>
</comment>
<accession>A0AAD9MSA0</accession>
<feature type="region of interest" description="Disordered" evidence="8">
    <location>
        <begin position="1"/>
        <end position="39"/>
    </location>
</feature>
<evidence type="ECO:0000256" key="6">
    <source>
        <dbReference type="ARBA" id="ARBA00065814"/>
    </source>
</evidence>
<feature type="compositionally biased region" description="Acidic residues" evidence="8">
    <location>
        <begin position="615"/>
        <end position="634"/>
    </location>
</feature>
<evidence type="ECO:0000256" key="8">
    <source>
        <dbReference type="SAM" id="MobiDB-lite"/>
    </source>
</evidence>
<dbReference type="CDD" id="cd01858">
    <property type="entry name" value="NGP_1"/>
    <property type="match status" value="1"/>
</dbReference>
<dbReference type="InterPro" id="IPR023179">
    <property type="entry name" value="GTP-bd_ortho_bundle_sf"/>
</dbReference>
<evidence type="ECO:0000256" key="7">
    <source>
        <dbReference type="RuleBase" id="RU364023"/>
    </source>
</evidence>
<gene>
    <name evidence="10" type="ORF">LSH36_800g01007</name>
</gene>
<dbReference type="InterPro" id="IPR030378">
    <property type="entry name" value="G_CP_dom"/>
</dbReference>
<dbReference type="Pfam" id="PF08153">
    <property type="entry name" value="NGP1NT"/>
    <property type="match status" value="1"/>
</dbReference>
<evidence type="ECO:0000256" key="4">
    <source>
        <dbReference type="ARBA" id="ARBA00023242"/>
    </source>
</evidence>